<dbReference type="SUPFAM" id="SSF46785">
    <property type="entry name" value="Winged helix' DNA-binding domain"/>
    <property type="match status" value="1"/>
</dbReference>
<dbReference type="NCBIfam" id="TIGR00501">
    <property type="entry name" value="met_pdase_II"/>
    <property type="match status" value="1"/>
</dbReference>
<keyword evidence="4 8" id="KW-0031">Aminopeptidase</keyword>
<dbReference type="InterPro" id="IPR018349">
    <property type="entry name" value="Pept_M24A_MAP2_BS"/>
</dbReference>
<dbReference type="PANTHER" id="PTHR45777:SF2">
    <property type="entry name" value="METHIONINE AMINOPEPTIDASE 2"/>
    <property type="match status" value="1"/>
</dbReference>
<name>A0A8J7S5B6_METVO</name>
<dbReference type="GO" id="GO:0006508">
    <property type="term" value="P:proteolysis"/>
    <property type="evidence" value="ECO:0007669"/>
    <property type="project" value="UniProtKB-KW"/>
</dbReference>
<dbReference type="EMBL" id="JAGGMV010000003">
    <property type="protein sequence ID" value="MBP2201810.1"/>
    <property type="molecule type" value="Genomic_DNA"/>
</dbReference>
<dbReference type="PROSITE" id="PS01202">
    <property type="entry name" value="MAP_2"/>
    <property type="match status" value="1"/>
</dbReference>
<dbReference type="InterPro" id="IPR002468">
    <property type="entry name" value="Pept_M24A_MAP2"/>
</dbReference>
<evidence type="ECO:0000256" key="2">
    <source>
        <dbReference type="ARBA" id="ARBA00001936"/>
    </source>
</evidence>
<dbReference type="SUPFAM" id="SSF55920">
    <property type="entry name" value="Creatinase/aminopeptidase"/>
    <property type="match status" value="1"/>
</dbReference>
<dbReference type="AlphaFoldDB" id="A0A8J7S5B6"/>
<dbReference type="GO" id="GO:0004239">
    <property type="term" value="F:initiator methionyl aminopeptidase activity"/>
    <property type="evidence" value="ECO:0007669"/>
    <property type="project" value="UniProtKB-UniRule"/>
</dbReference>
<feature type="binding site" evidence="8">
    <location>
        <position position="68"/>
    </location>
    <ligand>
        <name>substrate</name>
    </ligand>
</feature>
<dbReference type="GO" id="GO:0005737">
    <property type="term" value="C:cytoplasm"/>
    <property type="evidence" value="ECO:0007669"/>
    <property type="project" value="TreeGrafter"/>
</dbReference>
<reference evidence="11" key="1">
    <citation type="submission" date="2021-03" db="EMBL/GenBank/DDBJ databases">
        <title>Genomic Encyclopedia of Type Strains, Phase IV (KMG-V): Genome sequencing to study the core and pangenomes of soil and plant-associated prokaryotes.</title>
        <authorList>
            <person name="Whitman W."/>
        </authorList>
    </citation>
    <scope>NUCLEOTIDE SEQUENCE</scope>
    <source>
        <strain evidence="11">C4</strain>
    </source>
</reference>
<dbReference type="EC" id="3.4.11.18" evidence="8 9"/>
<evidence type="ECO:0000259" key="10">
    <source>
        <dbReference type="Pfam" id="PF00557"/>
    </source>
</evidence>
<feature type="binding site" evidence="8">
    <location>
        <position position="283"/>
    </location>
    <ligand>
        <name>a divalent metal cation</name>
        <dbReference type="ChEBI" id="CHEBI:60240"/>
        <label>2</label>
        <note>catalytic</note>
    </ligand>
</feature>
<dbReference type="InterPro" id="IPR036005">
    <property type="entry name" value="Creatinase/aminopeptidase-like"/>
</dbReference>
<comment type="cofactor">
    <cofactor evidence="2">
        <name>Mn(2+)</name>
        <dbReference type="ChEBI" id="CHEBI:29035"/>
    </cofactor>
</comment>
<dbReference type="Pfam" id="PF00557">
    <property type="entry name" value="Peptidase_M24"/>
    <property type="match status" value="1"/>
</dbReference>
<feature type="domain" description="Peptidase M24" evidence="10">
    <location>
        <begin position="11"/>
        <end position="199"/>
    </location>
</feature>
<feature type="binding site" evidence="8">
    <location>
        <position position="283"/>
    </location>
    <ligand>
        <name>a divalent metal cation</name>
        <dbReference type="ChEBI" id="CHEBI:60240"/>
        <label>1</label>
    </ligand>
</feature>
<comment type="subunit">
    <text evidence="8">Monomer.</text>
</comment>
<dbReference type="HAMAP" id="MF_01975">
    <property type="entry name" value="MetAP_2_arc"/>
    <property type="match status" value="1"/>
</dbReference>
<dbReference type="InterPro" id="IPR036388">
    <property type="entry name" value="WH-like_DNA-bd_sf"/>
</dbReference>
<feature type="binding site" evidence="8">
    <location>
        <position position="99"/>
    </location>
    <ligand>
        <name>a divalent metal cation</name>
        <dbReference type="ChEBI" id="CHEBI:60240"/>
        <label>2</label>
        <note>catalytic</note>
    </ligand>
</feature>
<evidence type="ECO:0000256" key="1">
    <source>
        <dbReference type="ARBA" id="ARBA00000294"/>
    </source>
</evidence>
<comment type="similarity">
    <text evidence="8">Belongs to the peptidase M24A family. Methionine aminopeptidase archaeal type 2 subfamily.</text>
</comment>
<dbReference type="Gene3D" id="3.90.230.10">
    <property type="entry name" value="Creatinase/methionine aminopeptidase superfamily"/>
    <property type="match status" value="1"/>
</dbReference>
<keyword evidence="5 8" id="KW-0645">Protease</keyword>
<dbReference type="GO" id="GO:0046872">
    <property type="term" value="F:metal ion binding"/>
    <property type="evidence" value="ECO:0007669"/>
    <property type="project" value="UniProtKB-UniRule"/>
</dbReference>
<dbReference type="Gene3D" id="1.10.10.10">
    <property type="entry name" value="Winged helix-like DNA-binding domain superfamily/Winged helix DNA-binding domain"/>
    <property type="match status" value="1"/>
</dbReference>
<sequence>MENNEELEYQKIMEAGEIASKVRGEAQKMIKPGVKLYDIAEFVENRIRELGAEVAFPCNLSRNDIAAHYTPFTGDESVFEENDVIKLDLGAHIDGFIADTAVTVDLSNSYSDLKKASEDALKTVINSIEPPMNVGDMGKIISEVIESYDLKPVSNLSGHVMHQNVLHSGVSIPNVYDKTKDTIDIGDLVAIEPFATDGYGAITDGTDKYIYKYIVSRPLRLPSARNILKVIERKFCHLPFSERDIAKLNPKYKMGLKTLVNAGCLYAYPTLVEKEHGMVSQCEHTIYITEDKIEVTTK</sequence>
<accession>A0A8J7S5B6</accession>
<comment type="caution">
    <text evidence="11">The sequence shown here is derived from an EMBL/GenBank/DDBJ whole genome shotgun (WGS) entry which is preliminary data.</text>
</comment>
<evidence type="ECO:0000256" key="9">
    <source>
        <dbReference type="RuleBase" id="RU003653"/>
    </source>
</evidence>
<dbReference type="InterPro" id="IPR028595">
    <property type="entry name" value="MetAP_archaeal"/>
</dbReference>
<evidence type="ECO:0000256" key="3">
    <source>
        <dbReference type="ARBA" id="ARBA00001954"/>
    </source>
</evidence>
<dbReference type="Proteomes" id="UP000740329">
    <property type="component" value="Unassembled WGS sequence"/>
</dbReference>
<dbReference type="RefSeq" id="WP_209591330.1">
    <property type="nucleotide sequence ID" value="NZ_JAGGMU010000003.1"/>
</dbReference>
<organism evidence="11 12">
    <name type="scientific">Methanococcus voltae</name>
    <dbReference type="NCBI Taxonomy" id="2188"/>
    <lineage>
        <taxon>Archaea</taxon>
        <taxon>Methanobacteriati</taxon>
        <taxon>Methanobacteriota</taxon>
        <taxon>Methanomada group</taxon>
        <taxon>Methanococci</taxon>
        <taxon>Methanococcales</taxon>
        <taxon>Methanococcaceae</taxon>
        <taxon>Methanococcus</taxon>
    </lineage>
</organism>
<comment type="catalytic activity">
    <reaction evidence="1 8 9">
        <text>Release of N-terminal amino acids, preferentially methionine, from peptides and arylamides.</text>
        <dbReference type="EC" id="3.4.11.18"/>
    </reaction>
</comment>
<keyword evidence="6 8" id="KW-0479">Metal-binding</keyword>
<comment type="cofactor">
    <cofactor evidence="3">
        <name>Fe(2+)</name>
        <dbReference type="ChEBI" id="CHEBI:29033"/>
    </cofactor>
</comment>
<dbReference type="CDD" id="cd01088">
    <property type="entry name" value="MetAP2"/>
    <property type="match status" value="1"/>
</dbReference>
<dbReference type="PRINTS" id="PR00599">
    <property type="entry name" value="MAPEPTIDASE"/>
</dbReference>
<keyword evidence="7 8" id="KW-0378">Hydrolase</keyword>
<evidence type="ECO:0000256" key="7">
    <source>
        <dbReference type="ARBA" id="ARBA00022801"/>
    </source>
</evidence>
<dbReference type="InterPro" id="IPR036390">
    <property type="entry name" value="WH_DNA-bd_sf"/>
</dbReference>
<evidence type="ECO:0000256" key="5">
    <source>
        <dbReference type="ARBA" id="ARBA00022670"/>
    </source>
</evidence>
<dbReference type="InterPro" id="IPR000994">
    <property type="entry name" value="Pept_M24"/>
</dbReference>
<dbReference type="PANTHER" id="PTHR45777">
    <property type="entry name" value="METHIONINE AMINOPEPTIDASE 2"/>
    <property type="match status" value="1"/>
</dbReference>
<feature type="binding site" evidence="8">
    <location>
        <position position="159"/>
    </location>
    <ligand>
        <name>a divalent metal cation</name>
        <dbReference type="ChEBI" id="CHEBI:60240"/>
        <label>2</label>
        <note>catalytic</note>
    </ligand>
</feature>
<comment type="function">
    <text evidence="8 9">Removes the N-terminal methionine from nascent proteins. The N-terminal methionine is often cleaved when the second residue in the primary sequence is small and uncharged (Met-Ala-, Cys, Gly, Pro, Ser, Thr, or Val).</text>
</comment>
<comment type="cofactor">
    <cofactor evidence="8">
        <name>Co(2+)</name>
        <dbReference type="ChEBI" id="CHEBI:48828"/>
    </cofactor>
    <cofactor evidence="8">
        <name>Zn(2+)</name>
        <dbReference type="ChEBI" id="CHEBI:29105"/>
    </cofactor>
    <cofactor evidence="8">
        <name>Mn(2+)</name>
        <dbReference type="ChEBI" id="CHEBI:29035"/>
    </cofactor>
    <cofactor evidence="8">
        <name>Fe(2+)</name>
        <dbReference type="ChEBI" id="CHEBI:29033"/>
    </cofactor>
    <text evidence="8">Binds 2 divalent metal cations per subunit. Has a high-affinity and a low affinity metal-binding site. The true nature of the physiological cofactor is under debate. The enzyme is active with cobalt, zinc, manganese or divalent iron ions. Most likely, methionine aminopeptidases function as mononuclear Fe(2+)-metalloproteases under physiological conditions, and the catalytically relevant metal-binding site has been assigned to the histidine-containing high-affinity site.</text>
</comment>
<gene>
    <name evidence="8" type="primary">map</name>
    <name evidence="11" type="ORF">J3E07_001235</name>
</gene>
<dbReference type="GO" id="GO:0070006">
    <property type="term" value="F:metalloaminopeptidase activity"/>
    <property type="evidence" value="ECO:0007669"/>
    <property type="project" value="UniProtKB-UniRule"/>
</dbReference>
<feature type="binding site" evidence="8">
    <location>
        <position position="88"/>
    </location>
    <ligand>
        <name>a divalent metal cation</name>
        <dbReference type="ChEBI" id="CHEBI:60240"/>
        <label>1</label>
    </ligand>
</feature>
<dbReference type="InterPro" id="IPR050247">
    <property type="entry name" value="Met_Aminopeptidase_Type2"/>
</dbReference>
<feature type="binding site" evidence="8">
    <location>
        <position position="99"/>
    </location>
    <ligand>
        <name>a divalent metal cation</name>
        <dbReference type="ChEBI" id="CHEBI:60240"/>
        <label>1</label>
    </ligand>
</feature>
<feature type="binding site" evidence="8">
    <location>
        <position position="167"/>
    </location>
    <ligand>
        <name>substrate</name>
    </ligand>
</feature>
<evidence type="ECO:0000256" key="8">
    <source>
        <dbReference type="HAMAP-Rule" id="MF_01975"/>
    </source>
</evidence>
<dbReference type="InterPro" id="IPR001714">
    <property type="entry name" value="Pept_M24_MAP"/>
</dbReference>
<dbReference type="OrthoDB" id="372008at2157"/>
<proteinExistence type="inferred from homology"/>
<evidence type="ECO:0000256" key="4">
    <source>
        <dbReference type="ARBA" id="ARBA00022438"/>
    </source>
</evidence>
<evidence type="ECO:0000256" key="6">
    <source>
        <dbReference type="ARBA" id="ARBA00022723"/>
    </source>
</evidence>
<evidence type="ECO:0000313" key="12">
    <source>
        <dbReference type="Proteomes" id="UP000740329"/>
    </source>
</evidence>
<protein>
    <recommendedName>
        <fullName evidence="8 9">Methionine aminopeptidase</fullName>
        <shortName evidence="8">MAP</shortName>
        <shortName evidence="8">MetAP</shortName>
        <ecNumber evidence="8 9">3.4.11.18</ecNumber>
    </recommendedName>
    <alternativeName>
        <fullName evidence="8">Peptidase M</fullName>
    </alternativeName>
</protein>
<evidence type="ECO:0000313" key="11">
    <source>
        <dbReference type="EMBL" id="MBP2201810.1"/>
    </source>
</evidence>
<feature type="binding site" evidence="8">
    <location>
        <position position="192"/>
    </location>
    <ligand>
        <name>a divalent metal cation</name>
        <dbReference type="ChEBI" id="CHEBI:60240"/>
        <label>2</label>
        <note>catalytic</note>
    </ligand>
</feature>